<dbReference type="PROSITE" id="PS00572">
    <property type="entry name" value="GLYCOSYL_HYDROL_F1_1"/>
    <property type="match status" value="1"/>
</dbReference>
<dbReference type="InterPro" id="IPR033132">
    <property type="entry name" value="GH_1_N_CS"/>
</dbReference>
<evidence type="ECO:0000256" key="3">
    <source>
        <dbReference type="ARBA" id="ARBA00023295"/>
    </source>
</evidence>
<dbReference type="Gene3D" id="3.20.20.80">
    <property type="entry name" value="Glycosidases"/>
    <property type="match status" value="1"/>
</dbReference>
<dbReference type="PANTHER" id="PTHR10353">
    <property type="entry name" value="GLYCOSYL HYDROLASE"/>
    <property type="match status" value="1"/>
</dbReference>
<dbReference type="SUPFAM" id="SSF51445">
    <property type="entry name" value="(Trans)glycosidases"/>
    <property type="match status" value="1"/>
</dbReference>
<dbReference type="GO" id="GO:0016052">
    <property type="term" value="P:carbohydrate catabolic process"/>
    <property type="evidence" value="ECO:0007669"/>
    <property type="project" value="TreeGrafter"/>
</dbReference>
<comment type="similarity">
    <text evidence="1 5">Belongs to the glycosyl hydrolase 1 family.</text>
</comment>
<keyword evidence="2 6" id="KW-0378">Hydrolase</keyword>
<name>A0A7I8E8Q8_9FIRM</name>
<evidence type="ECO:0000256" key="5">
    <source>
        <dbReference type="RuleBase" id="RU003690"/>
    </source>
</evidence>
<gene>
    <name evidence="7" type="ORF">Fi14EGH31_27070</name>
</gene>
<dbReference type="PANTHER" id="PTHR10353:SF122">
    <property type="entry name" value="6-PHOSPHO-BETA-GLUCOSIDASE ASCB-RELATED"/>
    <property type="match status" value="1"/>
</dbReference>
<keyword evidence="3 6" id="KW-0326">Glycosidase</keyword>
<evidence type="ECO:0000313" key="8">
    <source>
        <dbReference type="Proteomes" id="UP000593842"/>
    </source>
</evidence>
<dbReference type="AlphaFoldDB" id="A0A7I8E8Q8"/>
<dbReference type="PROSITE" id="PS00653">
    <property type="entry name" value="GLYCOSYL_HYDROL_F1_2"/>
    <property type="match status" value="1"/>
</dbReference>
<dbReference type="Proteomes" id="UP000593842">
    <property type="component" value="Chromosome"/>
</dbReference>
<protein>
    <submittedName>
        <fullName evidence="7">6-phospho-beta-glucosidase</fullName>
    </submittedName>
</protein>
<feature type="active site" description="Nucleophile" evidence="4">
    <location>
        <position position="392"/>
    </location>
</feature>
<evidence type="ECO:0000313" key="7">
    <source>
        <dbReference type="EMBL" id="BCL58995.1"/>
    </source>
</evidence>
<evidence type="ECO:0000256" key="4">
    <source>
        <dbReference type="PROSITE-ProRule" id="PRU10055"/>
    </source>
</evidence>
<dbReference type="Pfam" id="PF00232">
    <property type="entry name" value="Glyco_hydro_1"/>
    <property type="match status" value="1"/>
</dbReference>
<dbReference type="GeneID" id="70581145"/>
<organism evidence="7 8">
    <name type="scientific">Faecalibacillus intestinalis</name>
    <dbReference type="NCBI Taxonomy" id="1982626"/>
    <lineage>
        <taxon>Bacteria</taxon>
        <taxon>Bacillati</taxon>
        <taxon>Bacillota</taxon>
        <taxon>Erysipelotrichia</taxon>
        <taxon>Erysipelotrichales</taxon>
        <taxon>Coprobacillaceae</taxon>
        <taxon>Faecalibacillus</taxon>
    </lineage>
</organism>
<reference evidence="8" key="1">
    <citation type="submission" date="2020-09" db="EMBL/GenBank/DDBJ databases">
        <title>Complete genome sequencing of Faecalibacillus intestinalis strain 14EGH31.</title>
        <authorList>
            <person name="Sakamoto M."/>
            <person name="Murakami T."/>
            <person name="Mori H."/>
        </authorList>
    </citation>
    <scope>NUCLEOTIDE SEQUENCE [LARGE SCALE GENOMIC DNA]</scope>
    <source>
        <strain evidence="8">14EGH31</strain>
    </source>
</reference>
<dbReference type="InterPro" id="IPR017853">
    <property type="entry name" value="GH"/>
</dbReference>
<proteinExistence type="inferred from homology"/>
<dbReference type="EMBL" id="AP024085">
    <property type="protein sequence ID" value="BCL58995.1"/>
    <property type="molecule type" value="Genomic_DNA"/>
</dbReference>
<dbReference type="KEGG" id="fit:Fi14EGH31_27070"/>
<dbReference type="RefSeq" id="WP_117864583.1">
    <property type="nucleotide sequence ID" value="NZ_AP024085.1"/>
</dbReference>
<dbReference type="GO" id="GO:0005829">
    <property type="term" value="C:cytosol"/>
    <property type="evidence" value="ECO:0007669"/>
    <property type="project" value="TreeGrafter"/>
</dbReference>
<sequence length="493" mass="57476">MSTFPKNFLWGGATAANQLEGGYNLDGKGLSTADMVKFVPKNISKGKNTEVVSYQTVNEILHGLHKNEYYPKREGSHFYEHYKEDIALMAEMGFKCFRMSISWPRIYPTGEEKVPNEEGLKFYDNVFNELLKYNIEPLVTLSHYETPLNLALKYNGWQSRELIDLFIKYAKTCLTRYKDKVKYWIAFNEINMSLNVPYSGAAIFIEKTCNPNSATFQALHHQFVASALVKKISKKINPNFKIGSMVGMSLFYPYTNSPKDVLLTQNANRINYFFFDVLSKGIYPSYAKKYFRKNKINIKIEYDDLEIINKNTVDFNSFSYYYSNCTGEKINKKDKILAFLPEQKRYDEFHPEKIRNNSLEITDWGFQIDPIGLRIAINEIWDRYRKPIFITENGLGTYDILTSDKKIHDDYRIKYLKEHIDQIGKCIDEGIPVIGYTSWGCIDIVSAGTSERSKRYGYIYVDADDYGQGTWKRYKKDSFYWYKKVIESNGNVL</sequence>
<dbReference type="FunFam" id="3.20.20.80:FF:000004">
    <property type="entry name" value="Beta-glucosidase 6-phospho-beta-glucosidase"/>
    <property type="match status" value="1"/>
</dbReference>
<dbReference type="PRINTS" id="PR00131">
    <property type="entry name" value="GLHYDRLASE1"/>
</dbReference>
<evidence type="ECO:0000256" key="2">
    <source>
        <dbReference type="ARBA" id="ARBA00022801"/>
    </source>
</evidence>
<evidence type="ECO:0000256" key="1">
    <source>
        <dbReference type="ARBA" id="ARBA00010838"/>
    </source>
</evidence>
<dbReference type="InterPro" id="IPR001360">
    <property type="entry name" value="Glyco_hydro_1"/>
</dbReference>
<evidence type="ECO:0000256" key="6">
    <source>
        <dbReference type="RuleBase" id="RU004468"/>
    </source>
</evidence>
<dbReference type="GO" id="GO:0008422">
    <property type="term" value="F:beta-glucosidase activity"/>
    <property type="evidence" value="ECO:0007669"/>
    <property type="project" value="TreeGrafter"/>
</dbReference>
<dbReference type="InterPro" id="IPR018120">
    <property type="entry name" value="Glyco_hydro_1_AS"/>
</dbReference>
<accession>A0A7I8E8Q8</accession>